<dbReference type="Pfam" id="PF03843">
    <property type="entry name" value="Slp"/>
    <property type="match status" value="1"/>
</dbReference>
<organism evidence="2 3">
    <name type="scientific">Candidatus Pantoea multigeneris</name>
    <dbReference type="NCBI Taxonomy" id="2608357"/>
    <lineage>
        <taxon>Bacteria</taxon>
        <taxon>Pseudomonadati</taxon>
        <taxon>Pseudomonadota</taxon>
        <taxon>Gammaproteobacteria</taxon>
        <taxon>Enterobacterales</taxon>
        <taxon>Erwiniaceae</taxon>
        <taxon>Pantoea</taxon>
    </lineage>
</organism>
<dbReference type="PROSITE" id="PS51257">
    <property type="entry name" value="PROKAR_LIPOPROTEIN"/>
    <property type="match status" value="1"/>
</dbReference>
<sequence length="196" mass="21280">MPINRKGISGVLLSCALLLSGCASVPDSIKGSSALPQQDITRVLNAPKLYVGQEARFGGKVVQVTNRNGVTRLEIATQPLDDGARPILGSASKGRIYADVHSFVDPVDVANQYVTVLGTIRGTEKGVVGQASYDFVVVDVRGYQRWRMQRQVVSSAAPMDNWVWYGPTRHRGGYWGPPPFWAFPPAPAQVDTILTE</sequence>
<feature type="signal peptide" evidence="1">
    <location>
        <begin position="1"/>
        <end position="25"/>
    </location>
</feature>
<reference evidence="2 3" key="1">
    <citation type="journal article" date="2019" name="bioRxiv">
        <title>Bacteria contribute to plant secondary compound degradation in a generalist herbivore system.</title>
        <authorList>
            <person name="Francoeur C.B."/>
            <person name="Khadempour L."/>
            <person name="Moreira-Soto R.D."/>
            <person name="Gotting K."/>
            <person name="Book A.J."/>
            <person name="Pinto-Tomas A.A."/>
            <person name="Keefover-Ring K."/>
            <person name="Currie C.R."/>
        </authorList>
    </citation>
    <scope>NUCLEOTIDE SEQUENCE [LARGE SCALE GENOMIC DNA]</scope>
    <source>
        <strain evidence="2">Acro-835</strain>
    </source>
</reference>
<keyword evidence="3" id="KW-1185">Reference proteome</keyword>
<evidence type="ECO:0000256" key="1">
    <source>
        <dbReference type="SAM" id="SignalP"/>
    </source>
</evidence>
<dbReference type="NCBIfam" id="TIGR00752">
    <property type="entry name" value="slp"/>
    <property type="match status" value="1"/>
</dbReference>
<evidence type="ECO:0000313" key="2">
    <source>
        <dbReference type="EMBL" id="NIF21868.1"/>
    </source>
</evidence>
<gene>
    <name evidence="2" type="ORF">F3J40_09695</name>
</gene>
<dbReference type="PANTHER" id="PTHR37530:SF1">
    <property type="entry name" value="OUTER MEMBRANE PROTEIN SLP"/>
    <property type="match status" value="1"/>
</dbReference>
<dbReference type="RefSeq" id="WP_167014129.1">
    <property type="nucleotide sequence ID" value="NZ_VWXF01000003.1"/>
</dbReference>
<dbReference type="PIRSF" id="PIRSF004982">
    <property type="entry name" value="SlP"/>
    <property type="match status" value="1"/>
</dbReference>
<proteinExistence type="predicted"/>
<protein>
    <submittedName>
        <fullName evidence="2">Slp family lipoprotein</fullName>
    </submittedName>
</protein>
<feature type="chain" id="PRO_5045696425" evidence="1">
    <location>
        <begin position="26"/>
        <end position="196"/>
    </location>
</feature>
<dbReference type="Proteomes" id="UP001515683">
    <property type="component" value="Unassembled WGS sequence"/>
</dbReference>
<dbReference type="PANTHER" id="PTHR37530">
    <property type="entry name" value="OUTER MEMBRANE PROTEIN SLP"/>
    <property type="match status" value="1"/>
</dbReference>
<keyword evidence="2" id="KW-0449">Lipoprotein</keyword>
<dbReference type="InterPro" id="IPR004658">
    <property type="entry name" value="OMP_Slp"/>
</dbReference>
<name>A0ABX0RBF0_9GAMM</name>
<comment type="caution">
    <text evidence="2">The sequence shown here is derived from an EMBL/GenBank/DDBJ whole genome shotgun (WGS) entry which is preliminary data.</text>
</comment>
<evidence type="ECO:0000313" key="3">
    <source>
        <dbReference type="Proteomes" id="UP001515683"/>
    </source>
</evidence>
<accession>A0ABX0RBF0</accession>
<dbReference type="EMBL" id="VWXF01000003">
    <property type="protein sequence ID" value="NIF21868.1"/>
    <property type="molecule type" value="Genomic_DNA"/>
</dbReference>
<keyword evidence="1" id="KW-0732">Signal</keyword>